<evidence type="ECO:0000256" key="5">
    <source>
        <dbReference type="ARBA" id="ARBA00023136"/>
    </source>
</evidence>
<dbReference type="Proteomes" id="UP000253910">
    <property type="component" value="Unassembled WGS sequence"/>
</dbReference>
<feature type="transmembrane region" description="Helical" evidence="6">
    <location>
        <begin position="711"/>
        <end position="729"/>
    </location>
</feature>
<name>A0A369Z1I7_HAEPA</name>
<dbReference type="InterPro" id="IPR050545">
    <property type="entry name" value="Mycobact_MmpL"/>
</dbReference>
<reference evidence="8 9" key="1">
    <citation type="submission" date="2018-05" db="EMBL/GenBank/DDBJ databases">
        <title>Draft Genome Sequences for a Diverse set of 7 Haemophilus Species.</title>
        <authorList>
            <person name="Nichols M."/>
            <person name="Topaz N."/>
            <person name="Wang X."/>
            <person name="Wang X."/>
            <person name="Boxrud D."/>
        </authorList>
    </citation>
    <scope>NUCLEOTIDE SEQUENCE [LARGE SCALE GENOMIC DNA]</scope>
    <source>
        <strain evidence="8 9">C2008001710</strain>
    </source>
</reference>
<evidence type="ECO:0000256" key="1">
    <source>
        <dbReference type="ARBA" id="ARBA00004651"/>
    </source>
</evidence>
<dbReference type="RefSeq" id="WP_111315070.1">
    <property type="nucleotide sequence ID" value="NZ_QEPW01000004.1"/>
</dbReference>
<evidence type="ECO:0000256" key="2">
    <source>
        <dbReference type="ARBA" id="ARBA00022475"/>
    </source>
</evidence>
<feature type="domain" description="Membrane transport protein MMPL" evidence="7">
    <location>
        <begin position="201"/>
        <end position="298"/>
    </location>
</feature>
<dbReference type="Pfam" id="PF03176">
    <property type="entry name" value="MMPL"/>
    <property type="match status" value="1"/>
</dbReference>
<dbReference type="AlphaFoldDB" id="A0A369Z1I7"/>
<comment type="caution">
    <text evidence="8">The sequence shown here is derived from an EMBL/GenBank/DDBJ whole genome shotgun (WGS) entry which is preliminary data.</text>
</comment>
<feature type="transmembrane region" description="Helical" evidence="6">
    <location>
        <begin position="6"/>
        <end position="26"/>
    </location>
</feature>
<evidence type="ECO:0000256" key="4">
    <source>
        <dbReference type="ARBA" id="ARBA00022989"/>
    </source>
</evidence>
<dbReference type="GO" id="GO:0005886">
    <property type="term" value="C:plasma membrane"/>
    <property type="evidence" value="ECO:0007669"/>
    <property type="project" value="UniProtKB-SubCell"/>
</dbReference>
<keyword evidence="3 6" id="KW-0812">Transmembrane</keyword>
<evidence type="ECO:0000256" key="3">
    <source>
        <dbReference type="ARBA" id="ARBA00022692"/>
    </source>
</evidence>
<dbReference type="Gene3D" id="1.20.1640.10">
    <property type="entry name" value="Multidrug efflux transporter AcrB transmembrane domain"/>
    <property type="match status" value="1"/>
</dbReference>
<organism evidence="8 9">
    <name type="scientific">Haemophilus parainfluenzae</name>
    <dbReference type="NCBI Taxonomy" id="729"/>
    <lineage>
        <taxon>Bacteria</taxon>
        <taxon>Pseudomonadati</taxon>
        <taxon>Pseudomonadota</taxon>
        <taxon>Gammaproteobacteria</taxon>
        <taxon>Pasteurellales</taxon>
        <taxon>Pasteurellaceae</taxon>
        <taxon>Haemophilus</taxon>
    </lineage>
</organism>
<gene>
    <name evidence="8" type="ORF">DPV87_03020</name>
</gene>
<feature type="transmembrane region" description="Helical" evidence="6">
    <location>
        <begin position="735"/>
        <end position="754"/>
    </location>
</feature>
<evidence type="ECO:0000259" key="7">
    <source>
        <dbReference type="Pfam" id="PF03176"/>
    </source>
</evidence>
<feature type="transmembrane region" description="Helical" evidence="6">
    <location>
        <begin position="341"/>
        <end position="362"/>
    </location>
</feature>
<dbReference type="InterPro" id="IPR004869">
    <property type="entry name" value="MMPL_dom"/>
</dbReference>
<sequence length="758" mass="85151">MKKTTALSLLYAVFILFVSLLFGYFVKQGNWLQTDLHTLLPSQQEWADVQVLADQQQEKQLNSQIIALIGHADEKQAFQLTDHIAQTWRSSKLFSHITDRIQPNLTQLQQDIQLVAFATLPQAIREQLINDPKGYFQQYAEDIVNPFKRNNLLSLEQDWLGFGRFAQQTQQGNVQWHAENGMLTVNQDNMTWVLLRAELQQNDFINPSENLTALLTENRQYLSQSGAQFKITGSVLFAADAKQKAEKESALMSVLGVSLTLLLLLIVFRTLRILWLFLPILIGMLSGVVATVWGFGQIHILTLVIGTSLVGVLIDFPLHWLAGSLFDRKWLPLLAMQKLRFTFFISLLVTLLGYGLLAFTHLPILQQTALFSAVSLITALLATQLFLPYLFYRYQPTILLPERRTFNTIQKGLNIFANKRFNKGTLLIISLLVLGGGIKSSWHDDIRQWVSMPQSMLNEAKTIGELTGVDLGSQYFLLTAENEALLLEKDAKLSKQLAQRNITFKSLSQWILPLTEQKQFAEHLQHISADDYAVLNDIGVPTEKIQQNLTALSQRKPLTLSEALNTQLGQAWKMFYLGELAPNQVASIIKISQADSATMQALANNQDIFWQDKRAYLNQAFKEAKEQAAWLKIISFAIAGLLLWKVFETKTSIRILFIPCIAILGTVAILGWIGLPIGLFSMFGLLLVSAIGIDYAVYMKTVHEELSHKRITLTLAACTTLISFLLLAISSTPAVATFGISVSIGVIISLLTTLKLMR</sequence>
<proteinExistence type="predicted"/>
<feature type="transmembrane region" description="Helical" evidence="6">
    <location>
        <begin position="369"/>
        <end position="392"/>
    </location>
</feature>
<feature type="transmembrane region" description="Helical" evidence="6">
    <location>
        <begin position="654"/>
        <end position="673"/>
    </location>
</feature>
<dbReference type="PANTHER" id="PTHR33406:SF13">
    <property type="entry name" value="MEMBRANE PROTEIN YDFJ"/>
    <property type="match status" value="1"/>
</dbReference>
<accession>A0A369Z1I7</accession>
<evidence type="ECO:0000256" key="6">
    <source>
        <dbReference type="SAM" id="Phobius"/>
    </source>
</evidence>
<keyword evidence="5 6" id="KW-0472">Membrane</keyword>
<feature type="transmembrane region" description="Helical" evidence="6">
    <location>
        <begin position="274"/>
        <end position="293"/>
    </location>
</feature>
<feature type="transmembrane region" description="Helical" evidence="6">
    <location>
        <begin position="679"/>
        <end position="699"/>
    </location>
</feature>
<dbReference type="EMBL" id="QEPW01000004">
    <property type="protein sequence ID" value="RDE95057.1"/>
    <property type="molecule type" value="Genomic_DNA"/>
</dbReference>
<evidence type="ECO:0000313" key="8">
    <source>
        <dbReference type="EMBL" id="RDE95057.1"/>
    </source>
</evidence>
<dbReference type="PANTHER" id="PTHR33406">
    <property type="entry name" value="MEMBRANE PROTEIN MJ1562-RELATED"/>
    <property type="match status" value="1"/>
</dbReference>
<keyword evidence="4 6" id="KW-1133">Transmembrane helix</keyword>
<protein>
    <recommendedName>
        <fullName evidence="7">Membrane transport protein MMPL domain-containing protein</fullName>
    </recommendedName>
</protein>
<keyword evidence="2" id="KW-1003">Cell membrane</keyword>
<evidence type="ECO:0000313" key="9">
    <source>
        <dbReference type="Proteomes" id="UP000253910"/>
    </source>
</evidence>
<feature type="transmembrane region" description="Helical" evidence="6">
    <location>
        <begin position="300"/>
        <end position="321"/>
    </location>
</feature>
<dbReference type="SUPFAM" id="SSF82866">
    <property type="entry name" value="Multidrug efflux transporter AcrB transmembrane domain"/>
    <property type="match status" value="2"/>
</dbReference>
<comment type="subcellular location">
    <subcellularLocation>
        <location evidence="1">Cell membrane</location>
        <topology evidence="1">Multi-pass membrane protein</topology>
    </subcellularLocation>
</comment>
<feature type="transmembrane region" description="Helical" evidence="6">
    <location>
        <begin position="250"/>
        <end position="268"/>
    </location>
</feature>